<keyword evidence="1" id="KW-0472">Membrane</keyword>
<dbReference type="AlphaFoldDB" id="A0A517RB93"/>
<keyword evidence="1" id="KW-1133">Transmembrane helix</keyword>
<dbReference type="Gene3D" id="2.20.28.160">
    <property type="match status" value="1"/>
</dbReference>
<evidence type="ECO:0000313" key="3">
    <source>
        <dbReference type="Proteomes" id="UP000317171"/>
    </source>
</evidence>
<gene>
    <name evidence="2" type="ORF">Pan241w_12160</name>
</gene>
<protein>
    <submittedName>
        <fullName evidence="2">Uncharacterized protein</fullName>
    </submittedName>
</protein>
<dbReference type="EMBL" id="CP036269">
    <property type="protein sequence ID" value="QDT41156.1"/>
    <property type="molecule type" value="Genomic_DNA"/>
</dbReference>
<feature type="transmembrane region" description="Helical" evidence="1">
    <location>
        <begin position="215"/>
        <end position="234"/>
    </location>
</feature>
<evidence type="ECO:0000256" key="1">
    <source>
        <dbReference type="SAM" id="Phobius"/>
    </source>
</evidence>
<keyword evidence="3" id="KW-1185">Reference proteome</keyword>
<accession>A0A517RB93</accession>
<dbReference type="Proteomes" id="UP000317171">
    <property type="component" value="Chromosome"/>
</dbReference>
<name>A0A517RB93_9PLAN</name>
<organism evidence="2 3">
    <name type="scientific">Gimesia alba</name>
    <dbReference type="NCBI Taxonomy" id="2527973"/>
    <lineage>
        <taxon>Bacteria</taxon>
        <taxon>Pseudomonadati</taxon>
        <taxon>Planctomycetota</taxon>
        <taxon>Planctomycetia</taxon>
        <taxon>Planctomycetales</taxon>
        <taxon>Planctomycetaceae</taxon>
        <taxon>Gimesia</taxon>
    </lineage>
</organism>
<dbReference type="KEGG" id="gaz:Pan241w_12160"/>
<reference evidence="2 3" key="1">
    <citation type="submission" date="2019-02" db="EMBL/GenBank/DDBJ databases">
        <title>Deep-cultivation of Planctomycetes and their phenomic and genomic characterization uncovers novel biology.</title>
        <authorList>
            <person name="Wiegand S."/>
            <person name="Jogler M."/>
            <person name="Boedeker C."/>
            <person name="Pinto D."/>
            <person name="Vollmers J."/>
            <person name="Rivas-Marin E."/>
            <person name="Kohn T."/>
            <person name="Peeters S.H."/>
            <person name="Heuer A."/>
            <person name="Rast P."/>
            <person name="Oberbeckmann S."/>
            <person name="Bunk B."/>
            <person name="Jeske O."/>
            <person name="Meyerdierks A."/>
            <person name="Storesund J.E."/>
            <person name="Kallscheuer N."/>
            <person name="Luecker S."/>
            <person name="Lage O.M."/>
            <person name="Pohl T."/>
            <person name="Merkel B.J."/>
            <person name="Hornburger P."/>
            <person name="Mueller R.-W."/>
            <person name="Bruemmer F."/>
            <person name="Labrenz M."/>
            <person name="Spormann A.M."/>
            <person name="Op den Camp H."/>
            <person name="Overmann J."/>
            <person name="Amann R."/>
            <person name="Jetten M.S.M."/>
            <person name="Mascher T."/>
            <person name="Medema M.H."/>
            <person name="Devos D.P."/>
            <person name="Kaster A.-K."/>
            <person name="Ovreas L."/>
            <person name="Rohde M."/>
            <person name="Galperin M.Y."/>
            <person name="Jogler C."/>
        </authorList>
    </citation>
    <scope>NUCLEOTIDE SEQUENCE [LARGE SCALE GENOMIC DNA]</scope>
    <source>
        <strain evidence="2 3">Pan241w</strain>
    </source>
</reference>
<keyword evidence="1" id="KW-0812">Transmembrane</keyword>
<sequence>MAIGCPCKTIIKITKTKQRNCSMPIKFRCQHCDQLMGISRSKAGEVVDCPTCGLSVRVPGLDGEVAPIPQPKLDLKDAELTNALDELAAIGANVTLDKQQHVEPELNLQPAASVRPAPQMQSAHEEAFKAIPVKPVSPVVAPQQAESASPIQQPEAPIAPVSQLSVEPANETEINHEEELSNLASLAQKRASDVLAEKKKNRLKRSARYELPTSTWIIILITFAALTFSIGLLVGRNMSPILPTVNANQP</sequence>
<proteinExistence type="predicted"/>
<evidence type="ECO:0000313" key="2">
    <source>
        <dbReference type="EMBL" id="QDT41156.1"/>
    </source>
</evidence>